<feature type="transmembrane region" description="Helical" evidence="6">
    <location>
        <begin position="26"/>
        <end position="47"/>
    </location>
</feature>
<keyword evidence="5 6" id="KW-0472">Membrane</keyword>
<keyword evidence="9" id="KW-0645">Protease</keyword>
<comment type="function">
    <text evidence="6">HflC and HflK could encode or regulate a protease.</text>
</comment>
<evidence type="ECO:0000256" key="1">
    <source>
        <dbReference type="ARBA" id="ARBA00004167"/>
    </source>
</evidence>
<feature type="coiled-coil region" evidence="7">
    <location>
        <begin position="216"/>
        <end position="243"/>
    </location>
</feature>
<dbReference type="PANTHER" id="PTHR43327">
    <property type="entry name" value="STOMATIN-LIKE PROTEIN 2, MITOCHONDRIAL"/>
    <property type="match status" value="1"/>
</dbReference>
<evidence type="ECO:0000256" key="6">
    <source>
        <dbReference type="RuleBase" id="RU364113"/>
    </source>
</evidence>
<reference evidence="10" key="1">
    <citation type="journal article" date="2019" name="Int. J. Syst. Evol. Microbiol.">
        <title>Halobacteriovorax valvorus sp. nov., a novel prokaryotic predator isolated from coastal seawater of China.</title>
        <authorList>
            <person name="Chen M.-X."/>
        </authorList>
    </citation>
    <scope>NUCLEOTIDE SEQUENCE [LARGE SCALE GENOMIC DNA]</scope>
    <source>
        <strain evidence="10">BL9</strain>
    </source>
</reference>
<dbReference type="PANTHER" id="PTHR43327:SF2">
    <property type="entry name" value="MODULATOR OF FTSH PROTEASE HFLK"/>
    <property type="match status" value="1"/>
</dbReference>
<comment type="caution">
    <text evidence="9">The sequence shown here is derived from an EMBL/GenBank/DDBJ whole genome shotgun (WGS) entry which is preliminary data.</text>
</comment>
<evidence type="ECO:0000256" key="3">
    <source>
        <dbReference type="ARBA" id="ARBA00022692"/>
    </source>
</evidence>
<keyword evidence="3 6" id="KW-0812">Transmembrane</keyword>
<name>A0ABY0IIW5_9BACT</name>
<dbReference type="InterPro" id="IPR050710">
    <property type="entry name" value="Band7/mec-2_domain"/>
</dbReference>
<evidence type="ECO:0000256" key="4">
    <source>
        <dbReference type="ARBA" id="ARBA00022989"/>
    </source>
</evidence>
<evidence type="ECO:0000313" key="10">
    <source>
        <dbReference type="Proteomes" id="UP000443582"/>
    </source>
</evidence>
<dbReference type="InterPro" id="IPR001107">
    <property type="entry name" value="Band_7"/>
</dbReference>
<dbReference type="SMART" id="SM00244">
    <property type="entry name" value="PHB"/>
    <property type="match status" value="1"/>
</dbReference>
<dbReference type="NCBIfam" id="TIGR01933">
    <property type="entry name" value="hflK"/>
    <property type="match status" value="1"/>
</dbReference>
<evidence type="ECO:0000256" key="5">
    <source>
        <dbReference type="ARBA" id="ARBA00023136"/>
    </source>
</evidence>
<dbReference type="GO" id="GO:0006508">
    <property type="term" value="P:proteolysis"/>
    <property type="evidence" value="ECO:0007669"/>
    <property type="project" value="UniProtKB-KW"/>
</dbReference>
<keyword evidence="7" id="KW-0175">Coiled coil</keyword>
<keyword evidence="4 6" id="KW-1133">Transmembrane helix</keyword>
<comment type="similarity">
    <text evidence="2 6">Belongs to the band 7/mec-2 family. HflK subfamily.</text>
</comment>
<dbReference type="Pfam" id="PF01145">
    <property type="entry name" value="Band_7"/>
    <property type="match status" value="1"/>
</dbReference>
<dbReference type="CDD" id="cd03404">
    <property type="entry name" value="SPFH_HflK"/>
    <property type="match status" value="1"/>
</dbReference>
<evidence type="ECO:0000256" key="2">
    <source>
        <dbReference type="ARBA" id="ARBA00006971"/>
    </source>
</evidence>
<dbReference type="InterPro" id="IPR036013">
    <property type="entry name" value="Band_7/SPFH_dom_sf"/>
</dbReference>
<evidence type="ECO:0000256" key="7">
    <source>
        <dbReference type="SAM" id="Coils"/>
    </source>
</evidence>
<dbReference type="Gene3D" id="3.30.479.30">
    <property type="entry name" value="Band 7 domain"/>
    <property type="match status" value="1"/>
</dbReference>
<dbReference type="SUPFAM" id="SSF117892">
    <property type="entry name" value="Band 7/SPFH domain"/>
    <property type="match status" value="1"/>
</dbReference>
<keyword evidence="9" id="KW-0378">Hydrolase</keyword>
<accession>A0ABY0IIW5</accession>
<evidence type="ECO:0000313" key="9">
    <source>
        <dbReference type="EMBL" id="RZF22903.1"/>
    </source>
</evidence>
<feature type="domain" description="Band 7" evidence="8">
    <location>
        <begin position="42"/>
        <end position="224"/>
    </location>
</feature>
<dbReference type="InterPro" id="IPR010201">
    <property type="entry name" value="HflK"/>
</dbReference>
<dbReference type="GO" id="GO:0008233">
    <property type="term" value="F:peptidase activity"/>
    <property type="evidence" value="ECO:0007669"/>
    <property type="project" value="UniProtKB-KW"/>
</dbReference>
<proteinExistence type="inferred from homology"/>
<organism evidence="9 10">
    <name type="scientific">Halobacteriovorax vibrionivorans</name>
    <dbReference type="NCBI Taxonomy" id="2152716"/>
    <lineage>
        <taxon>Bacteria</taxon>
        <taxon>Pseudomonadati</taxon>
        <taxon>Bdellovibrionota</taxon>
        <taxon>Bacteriovoracia</taxon>
        <taxon>Bacteriovoracales</taxon>
        <taxon>Halobacteriovoraceae</taxon>
        <taxon>Halobacteriovorax</taxon>
    </lineage>
</organism>
<protein>
    <recommendedName>
        <fullName evidence="6">Protein HflK</fullName>
    </recommendedName>
</protein>
<sequence>MSFNNGQAPRNDFEKMKQDLDKGLKLLGPFFIFVVLFVFGYTSFYTVEPDEEAVVIRLGKYVDTNPPGLHFKIPFGIDNVIKVKVKTVLQEEFGFRTKSTRSRRTSYSSRNLDSESLMLTGDLNVASVEWAVQYQVRDPFKFIFQTSEPVRNIRDISESIMRRVVGDRSVTDVLTVGKVEIEADAKVLMQEVIDKYDMGVTIISVKLQDVNPPQVVKASFNEVNEAKQEQEKAINQAEGAYNKVIPEARGKAEKIVSEAEGYAAALVNRAEGDVAKFKEVLKEYKRAPRITKKRLYIEAMEGLYKNYKNLTIIDPKVKGLLPVFDKGGK</sequence>
<comment type="subcellular location">
    <subcellularLocation>
        <location evidence="1">Membrane</location>
        <topology evidence="1">Single-pass membrane protein</topology>
    </subcellularLocation>
</comment>
<dbReference type="RefSeq" id="WP_114705846.1">
    <property type="nucleotide sequence ID" value="NZ_QDKL01000001.1"/>
</dbReference>
<dbReference type="EMBL" id="QDKL01000001">
    <property type="protein sequence ID" value="RZF22903.1"/>
    <property type="molecule type" value="Genomic_DNA"/>
</dbReference>
<dbReference type="Proteomes" id="UP000443582">
    <property type="component" value="Unassembled WGS sequence"/>
</dbReference>
<keyword evidence="10" id="KW-1185">Reference proteome</keyword>
<evidence type="ECO:0000259" key="8">
    <source>
        <dbReference type="SMART" id="SM00244"/>
    </source>
</evidence>
<comment type="subunit">
    <text evidence="6">HflC and HflK may interact to form a multimeric complex.</text>
</comment>
<gene>
    <name evidence="9" type="primary">hflK</name>
    <name evidence="9" type="ORF">DAY19_03765</name>
</gene>